<evidence type="ECO:0000313" key="5">
    <source>
        <dbReference type="Proteomes" id="UP000824176"/>
    </source>
</evidence>
<name>A0A9D2GVX5_9BACT</name>
<protein>
    <submittedName>
        <fullName evidence="4">Response regulator</fullName>
    </submittedName>
</protein>
<dbReference type="PANTHER" id="PTHR44591">
    <property type="entry name" value="STRESS RESPONSE REGULATOR PROTEIN 1"/>
    <property type="match status" value="1"/>
</dbReference>
<dbReference type="SMART" id="SM00448">
    <property type="entry name" value="REC"/>
    <property type="match status" value="1"/>
</dbReference>
<feature type="modified residue" description="4-aspartylphosphate" evidence="2">
    <location>
        <position position="53"/>
    </location>
</feature>
<comment type="caution">
    <text evidence="4">The sequence shown here is derived from an EMBL/GenBank/DDBJ whole genome shotgun (WGS) entry which is preliminary data.</text>
</comment>
<dbReference type="PANTHER" id="PTHR44591:SF18">
    <property type="entry name" value="REGULATORY PROTEIN"/>
    <property type="match status" value="1"/>
</dbReference>
<dbReference type="Pfam" id="PF00072">
    <property type="entry name" value="Response_reg"/>
    <property type="match status" value="1"/>
</dbReference>
<dbReference type="GO" id="GO:0000160">
    <property type="term" value="P:phosphorelay signal transduction system"/>
    <property type="evidence" value="ECO:0007669"/>
    <property type="project" value="InterPro"/>
</dbReference>
<dbReference type="InterPro" id="IPR050595">
    <property type="entry name" value="Bact_response_regulator"/>
</dbReference>
<sequence>MAYNILLVDDEEDIRFLFSSVLKEEGYNTFEASNSAECFKILDSEKIDLCLLDIKLKGESGIDILQRIVKEYKGIKTILATAYSAYQDDFSTWSADGYWVKSQDTDSLKEEVKKVLAKEN</sequence>
<evidence type="ECO:0000256" key="1">
    <source>
        <dbReference type="ARBA" id="ARBA00022553"/>
    </source>
</evidence>
<dbReference type="InterPro" id="IPR011006">
    <property type="entry name" value="CheY-like_superfamily"/>
</dbReference>
<dbReference type="AlphaFoldDB" id="A0A9D2GVX5"/>
<accession>A0A9D2GVX5</accession>
<dbReference type="PROSITE" id="PS50110">
    <property type="entry name" value="RESPONSE_REGULATORY"/>
    <property type="match status" value="1"/>
</dbReference>
<organism evidence="4 5">
    <name type="scientific">Candidatus Mucispirillum faecigallinarum</name>
    <dbReference type="NCBI Taxonomy" id="2838699"/>
    <lineage>
        <taxon>Bacteria</taxon>
        <taxon>Pseudomonadati</taxon>
        <taxon>Deferribacterota</taxon>
        <taxon>Deferribacteres</taxon>
        <taxon>Deferribacterales</taxon>
        <taxon>Mucispirillaceae</taxon>
        <taxon>Mucispirillum</taxon>
    </lineage>
</organism>
<evidence type="ECO:0000313" key="4">
    <source>
        <dbReference type="EMBL" id="HIZ90000.1"/>
    </source>
</evidence>
<dbReference type="InterPro" id="IPR001789">
    <property type="entry name" value="Sig_transdc_resp-reg_receiver"/>
</dbReference>
<dbReference type="Gene3D" id="3.40.50.2300">
    <property type="match status" value="1"/>
</dbReference>
<proteinExistence type="predicted"/>
<dbReference type="Proteomes" id="UP000824176">
    <property type="component" value="Unassembled WGS sequence"/>
</dbReference>
<reference evidence="4" key="2">
    <citation type="submission" date="2021-04" db="EMBL/GenBank/DDBJ databases">
        <authorList>
            <person name="Gilroy R."/>
        </authorList>
    </citation>
    <scope>NUCLEOTIDE SEQUENCE</scope>
    <source>
        <strain evidence="4">ChiW4-1371</strain>
    </source>
</reference>
<reference evidence="4" key="1">
    <citation type="journal article" date="2021" name="PeerJ">
        <title>Extensive microbial diversity within the chicken gut microbiome revealed by metagenomics and culture.</title>
        <authorList>
            <person name="Gilroy R."/>
            <person name="Ravi A."/>
            <person name="Getino M."/>
            <person name="Pursley I."/>
            <person name="Horton D.L."/>
            <person name="Alikhan N.F."/>
            <person name="Baker D."/>
            <person name="Gharbi K."/>
            <person name="Hall N."/>
            <person name="Watson M."/>
            <person name="Adriaenssens E.M."/>
            <person name="Foster-Nyarko E."/>
            <person name="Jarju S."/>
            <person name="Secka A."/>
            <person name="Antonio M."/>
            <person name="Oren A."/>
            <person name="Chaudhuri R.R."/>
            <person name="La Ragione R."/>
            <person name="Hildebrand F."/>
            <person name="Pallen M.J."/>
        </authorList>
    </citation>
    <scope>NUCLEOTIDE SEQUENCE</scope>
    <source>
        <strain evidence="4">ChiW4-1371</strain>
    </source>
</reference>
<dbReference type="SUPFAM" id="SSF52172">
    <property type="entry name" value="CheY-like"/>
    <property type="match status" value="1"/>
</dbReference>
<keyword evidence="1 2" id="KW-0597">Phosphoprotein</keyword>
<gene>
    <name evidence="4" type="ORF">H9804_08635</name>
</gene>
<evidence type="ECO:0000256" key="2">
    <source>
        <dbReference type="PROSITE-ProRule" id="PRU00169"/>
    </source>
</evidence>
<feature type="domain" description="Response regulatory" evidence="3">
    <location>
        <begin position="4"/>
        <end position="116"/>
    </location>
</feature>
<dbReference type="EMBL" id="DXAQ01000128">
    <property type="protein sequence ID" value="HIZ90000.1"/>
    <property type="molecule type" value="Genomic_DNA"/>
</dbReference>
<evidence type="ECO:0000259" key="3">
    <source>
        <dbReference type="PROSITE" id="PS50110"/>
    </source>
</evidence>